<dbReference type="Gene3D" id="1.25.40.720">
    <property type="entry name" value="Telomere length regulation protein 2, C-terminal domain"/>
    <property type="match status" value="2"/>
</dbReference>
<evidence type="ECO:0000313" key="4">
    <source>
        <dbReference type="EMBL" id="KFH48164.1"/>
    </source>
</evidence>
<protein>
    <submittedName>
        <fullName evidence="4">DNA replication checkpoint protein-like protein</fullName>
    </submittedName>
</protein>
<accession>A0A086TFN2</accession>
<dbReference type="EMBL" id="JPKY01000005">
    <property type="protein sequence ID" value="KFH48164.1"/>
    <property type="molecule type" value="Genomic_DNA"/>
</dbReference>
<feature type="domain" description="Telomere length regulation protein conserved" evidence="3">
    <location>
        <begin position="614"/>
        <end position="725"/>
    </location>
</feature>
<organism evidence="4 5">
    <name type="scientific">Hapsidospora chrysogenum (strain ATCC 11550 / CBS 779.69 / DSM 880 / IAM 14645 / JCM 23072 / IMI 49137)</name>
    <name type="common">Acremonium chrysogenum</name>
    <dbReference type="NCBI Taxonomy" id="857340"/>
    <lineage>
        <taxon>Eukaryota</taxon>
        <taxon>Fungi</taxon>
        <taxon>Dikarya</taxon>
        <taxon>Ascomycota</taxon>
        <taxon>Pezizomycotina</taxon>
        <taxon>Sordariomycetes</taxon>
        <taxon>Hypocreomycetidae</taxon>
        <taxon>Hypocreales</taxon>
        <taxon>Bionectriaceae</taxon>
        <taxon>Hapsidospora</taxon>
    </lineage>
</organism>
<dbReference type="PANTHER" id="PTHR15830">
    <property type="entry name" value="TELOMERE LENGTH REGULATION PROTEIN TEL2 FAMILY MEMBER"/>
    <property type="match status" value="1"/>
</dbReference>
<dbReference type="Proteomes" id="UP000029964">
    <property type="component" value="Unassembled WGS sequence"/>
</dbReference>
<evidence type="ECO:0000259" key="3">
    <source>
        <dbReference type="Pfam" id="PF10193"/>
    </source>
</evidence>
<sequence length="995" mass="108475">MDDILTPVSTTYLKPRKDKEEEPLFTEVKSPRHVEPSPPKPIAISSADDALDALRSQPDYDSLISVLNFLTRHHHDGDASSFRLHVPSPKGAAIVQTLVAEIAPNYWTLLYEGSESEHGHDRGSSGSDSRDLELFLQCLRSVTGINALVSHLKALMQEFKSSSRDSKRPDVSLHISIFLDILAAILGGDSAVRQIWIASLSELGTQALKKVQSQALLSILTSGKLVSVTGEAAEIRGRDKVRAETRWITDGLEVSKWIGRNVASWANAEPKDTGLQFCSDLFQRAMSIGYPESLTKVVIDLTLLSRQGQRDSFAKVCPNSSSHGRRVLQVMLDYLSEKFLDRLNLDGVASEPTVSAVAGVIRAATTNDESRTNELIRWCTSASGAGLGRGTGIRRAVLAVLAQNREAITTVLEKSLAQFGDELYIKHAAVLQQNVHTEVLLLGAGYVARLSPIKLNMLLRSGPYLSAISNRIAATQVRARFLGMVVGESLSALVDSGDKKLDFHMEEMETDDAERLKALTKVQDEVGPVDSLLSEDAANFPQPQSAPAARKPARKKPKVSAEPMSTTKPQAIIEEIDSSGEEEDEDLAPYAKASDPEDSDEDPTLVQRNRIKPPVYIRDLIAFFRDSETYEKQKLSLQTAPGLIRRKASHGTEVSFHADELAGLLMGVQDNFELEDFEDLRLQGMIALVVAQPKTMAPWFARTFFEGDYSLSQRTSVLVALGLSARELAGFEQSKFQSAADFASKKLPEKIEKLYIDSQGQSGNLPASRLKALPSTALDSITESLTTTFLEPLAAEAADATTGPDALKLQTFTARYKSKSAAKPRVRAIPNTTAALLAGSFFSPLTAHFQAALRSSRPVVLNPALLGLYLQTLGIIVHAAGPSTLSLPQLTAELWDLLLGVRQHVTGDLGAMKGWLVAMAALLAVNEGDMRRLCEVQGREVVETREWVGGVFERTRGEDGGEENEVKMMAAGVLIRLGEAIERYQALLMGDMIGF</sequence>
<comment type="caution">
    <text evidence="4">The sequence shown here is derived from an EMBL/GenBank/DDBJ whole genome shotgun (WGS) entry which is preliminary data.</text>
</comment>
<dbReference type="AlphaFoldDB" id="A0A086TFN2"/>
<dbReference type="InterPro" id="IPR038528">
    <property type="entry name" value="TEL2_C_sf"/>
</dbReference>
<dbReference type="GO" id="GO:0005829">
    <property type="term" value="C:cytosol"/>
    <property type="evidence" value="ECO:0007669"/>
    <property type="project" value="TreeGrafter"/>
</dbReference>
<evidence type="ECO:0000313" key="5">
    <source>
        <dbReference type="Proteomes" id="UP000029964"/>
    </source>
</evidence>
<feature type="compositionally biased region" description="Low complexity" evidence="2">
    <location>
        <begin position="541"/>
        <end position="550"/>
    </location>
</feature>
<dbReference type="GO" id="GO:0051879">
    <property type="term" value="F:Hsp90 protein binding"/>
    <property type="evidence" value="ECO:0007669"/>
    <property type="project" value="TreeGrafter"/>
</dbReference>
<feature type="region of interest" description="Disordered" evidence="2">
    <location>
        <begin position="538"/>
        <end position="609"/>
    </location>
</feature>
<reference evidence="5" key="1">
    <citation type="journal article" date="2014" name="Genome Announc.">
        <title>Genome sequence and annotation of Acremonium chrysogenum, producer of the beta-lactam antibiotic cephalosporin C.</title>
        <authorList>
            <person name="Terfehr D."/>
            <person name="Dahlmann T.A."/>
            <person name="Specht T."/>
            <person name="Zadra I."/>
            <person name="Kuernsteiner H."/>
            <person name="Kueck U."/>
        </authorList>
    </citation>
    <scope>NUCLEOTIDE SEQUENCE [LARGE SCALE GENOMIC DNA]</scope>
    <source>
        <strain evidence="5">ATCC 11550 / CBS 779.69 / DSM 880 / IAM 14645 / JCM 23072 / IMI 49137</strain>
    </source>
</reference>
<comment type="similarity">
    <text evidence="1">Belongs to the TEL2 family.</text>
</comment>
<dbReference type="GO" id="GO:0042162">
    <property type="term" value="F:telomeric DNA binding"/>
    <property type="evidence" value="ECO:0007669"/>
    <property type="project" value="TreeGrafter"/>
</dbReference>
<dbReference type="HOGENOM" id="CLU_005799_0_0_1"/>
<name>A0A086TFN2_HAPC1</name>
<dbReference type="InterPro" id="IPR019337">
    <property type="entry name" value="Telomere_length_regulation_dom"/>
</dbReference>
<feature type="region of interest" description="Disordered" evidence="2">
    <location>
        <begin position="1"/>
        <end position="43"/>
    </location>
</feature>
<gene>
    <name evidence="4" type="ORF">ACRE_010030</name>
</gene>
<dbReference type="GO" id="GO:0051083">
    <property type="term" value="P:'de novo' cotranslational protein folding"/>
    <property type="evidence" value="ECO:0007669"/>
    <property type="project" value="TreeGrafter"/>
</dbReference>
<dbReference type="OrthoDB" id="10258062at2759"/>
<feature type="compositionally biased region" description="Acidic residues" evidence="2">
    <location>
        <begin position="574"/>
        <end position="587"/>
    </location>
</feature>
<dbReference type="Pfam" id="PF10193">
    <property type="entry name" value="Telomere_reg-2"/>
    <property type="match status" value="1"/>
</dbReference>
<proteinExistence type="inferred from homology"/>
<dbReference type="PANTHER" id="PTHR15830:SF10">
    <property type="entry name" value="TELOMERE LENGTH REGULATION PROTEIN TEL2 HOMOLOG"/>
    <property type="match status" value="1"/>
</dbReference>
<dbReference type="STRING" id="857340.A0A086TFN2"/>
<keyword evidence="5" id="KW-1185">Reference proteome</keyword>
<evidence type="ECO:0000256" key="2">
    <source>
        <dbReference type="SAM" id="MobiDB-lite"/>
    </source>
</evidence>
<evidence type="ECO:0000256" key="1">
    <source>
        <dbReference type="ARBA" id="ARBA00006133"/>
    </source>
</evidence>
<dbReference type="InterPro" id="IPR051970">
    <property type="entry name" value="TEL2_Regulation"/>
</dbReference>